<evidence type="ECO:0000259" key="2">
    <source>
        <dbReference type="Pfam" id="PF08327"/>
    </source>
</evidence>
<name>A0ABM9C172_9BACL</name>
<comment type="similarity">
    <text evidence="1">Belongs to the AHA1 family.</text>
</comment>
<evidence type="ECO:0000313" key="3">
    <source>
        <dbReference type="EMBL" id="CAH1200750.1"/>
    </source>
</evidence>
<evidence type="ECO:0000256" key="1">
    <source>
        <dbReference type="ARBA" id="ARBA00006817"/>
    </source>
</evidence>
<dbReference type="SUPFAM" id="SSF55961">
    <property type="entry name" value="Bet v1-like"/>
    <property type="match status" value="1"/>
</dbReference>
<gene>
    <name evidence="3" type="ORF">PAECIP111893_01553</name>
</gene>
<dbReference type="Pfam" id="PF08327">
    <property type="entry name" value="AHSA1"/>
    <property type="match status" value="1"/>
</dbReference>
<accession>A0ABM9C172</accession>
<dbReference type="CDD" id="cd07814">
    <property type="entry name" value="SRPBCC_CalC_Aha1-like"/>
    <property type="match status" value="1"/>
</dbReference>
<dbReference type="InterPro" id="IPR013538">
    <property type="entry name" value="ASHA1/2-like_C"/>
</dbReference>
<feature type="domain" description="Activator of Hsp90 ATPase homologue 1/2-like C-terminal" evidence="2">
    <location>
        <begin position="13"/>
        <end position="130"/>
    </location>
</feature>
<evidence type="ECO:0000313" key="4">
    <source>
        <dbReference type="Proteomes" id="UP000838686"/>
    </source>
</evidence>
<sequence>MANIEHLQIINKPAAEVYEALTTAKGLSNVWTNELSVRDNEVNAVNNFHFGPDDITKMQVIELIPDTRVEWRCTESDPEWVGTAISFDIEEKKGKSYVTLRHMNWKSVTPFYRFCNYNWAMFLYSLKSYCEDGTGLPYQKRKF</sequence>
<protein>
    <recommendedName>
        <fullName evidence="2">Activator of Hsp90 ATPase homologue 1/2-like C-terminal domain-containing protein</fullName>
    </recommendedName>
</protein>
<keyword evidence="4" id="KW-1185">Reference proteome</keyword>
<dbReference type="EMBL" id="CAKMMF010000006">
    <property type="protein sequence ID" value="CAH1200750.1"/>
    <property type="molecule type" value="Genomic_DNA"/>
</dbReference>
<reference evidence="3" key="1">
    <citation type="submission" date="2022-01" db="EMBL/GenBank/DDBJ databases">
        <authorList>
            <person name="Criscuolo A."/>
        </authorList>
    </citation>
    <scope>NUCLEOTIDE SEQUENCE</scope>
    <source>
        <strain evidence="3">CIP111893</strain>
    </source>
</reference>
<comment type="caution">
    <text evidence="3">The sequence shown here is derived from an EMBL/GenBank/DDBJ whole genome shotgun (WGS) entry which is preliminary data.</text>
</comment>
<dbReference type="Gene3D" id="3.30.530.20">
    <property type="match status" value="1"/>
</dbReference>
<dbReference type="RefSeq" id="WP_236339889.1">
    <property type="nucleotide sequence ID" value="NZ_CAKMMF010000006.1"/>
</dbReference>
<dbReference type="InterPro" id="IPR023393">
    <property type="entry name" value="START-like_dom_sf"/>
</dbReference>
<organism evidence="3 4">
    <name type="scientific">Paenibacillus plantiphilus</name>
    <dbReference type="NCBI Taxonomy" id="2905650"/>
    <lineage>
        <taxon>Bacteria</taxon>
        <taxon>Bacillati</taxon>
        <taxon>Bacillota</taxon>
        <taxon>Bacilli</taxon>
        <taxon>Bacillales</taxon>
        <taxon>Paenibacillaceae</taxon>
        <taxon>Paenibacillus</taxon>
    </lineage>
</organism>
<dbReference type="Proteomes" id="UP000838686">
    <property type="component" value="Unassembled WGS sequence"/>
</dbReference>
<proteinExistence type="inferred from homology"/>